<proteinExistence type="predicted"/>
<sequence length="254" mass="29411">MRIAIVEDEYLASSYLKSILEQQEILQIAEITVLKSVKEAVDFFKQNNVDLAFMDIHLGDGKSLEIFEKTTISCPVIFVTAYDSYAISVFKHFTIDYLLKPFEEQELLEALFKFKKIKESFNTDAAVRSLVALENPETNKIQRHFLVNHGYKLISVNESEITYFAASGKHLFIYVKSGNSYLYNNTLTDIINSLDPFIFFKVNRKYIVSRNIIKEVVKHSNQKIELILTVPSVEDDPIMISKKEINNFKNWLDQ</sequence>
<evidence type="ECO:0000259" key="2">
    <source>
        <dbReference type="PROSITE" id="PS50110"/>
    </source>
</evidence>
<evidence type="ECO:0000313" key="5">
    <source>
        <dbReference type="Proteomes" id="UP000184112"/>
    </source>
</evidence>
<dbReference type="PANTHER" id="PTHR37299">
    <property type="entry name" value="TRANSCRIPTIONAL REGULATOR-RELATED"/>
    <property type="match status" value="1"/>
</dbReference>
<dbReference type="InterPro" id="IPR046947">
    <property type="entry name" value="LytR-like"/>
</dbReference>
<dbReference type="InterPro" id="IPR001789">
    <property type="entry name" value="Sig_transdc_resp-reg_receiver"/>
</dbReference>
<dbReference type="EMBL" id="FQWH01000002">
    <property type="protein sequence ID" value="SHG30366.1"/>
    <property type="molecule type" value="Genomic_DNA"/>
</dbReference>
<dbReference type="Gene3D" id="3.40.50.2300">
    <property type="match status" value="1"/>
</dbReference>
<dbReference type="GO" id="GO:0003677">
    <property type="term" value="F:DNA binding"/>
    <property type="evidence" value="ECO:0007669"/>
    <property type="project" value="InterPro"/>
</dbReference>
<evidence type="ECO:0000256" key="1">
    <source>
        <dbReference type="PROSITE-ProRule" id="PRU00169"/>
    </source>
</evidence>
<reference evidence="4 5" key="1">
    <citation type="submission" date="2016-11" db="EMBL/GenBank/DDBJ databases">
        <authorList>
            <person name="Jaros S."/>
            <person name="Januszkiewicz K."/>
            <person name="Wedrychowicz H."/>
        </authorList>
    </citation>
    <scope>NUCLEOTIDE SEQUENCE [LARGE SCALE GENOMIC DNA]</scope>
    <source>
        <strain evidence="4 5">DSM 6792</strain>
    </source>
</reference>
<dbReference type="Pfam" id="PF00072">
    <property type="entry name" value="Response_reg"/>
    <property type="match status" value="1"/>
</dbReference>
<dbReference type="RefSeq" id="WP_073408492.1">
    <property type="nucleotide sequence ID" value="NZ_FQWH01000002.1"/>
</dbReference>
<dbReference type="Gene3D" id="2.40.50.1020">
    <property type="entry name" value="LytTr DNA-binding domain"/>
    <property type="match status" value="1"/>
</dbReference>
<dbReference type="Pfam" id="PF04397">
    <property type="entry name" value="LytTR"/>
    <property type="match status" value="1"/>
</dbReference>
<dbReference type="Proteomes" id="UP000184112">
    <property type="component" value="Unassembled WGS sequence"/>
</dbReference>
<dbReference type="SMART" id="SM00850">
    <property type="entry name" value="LytTR"/>
    <property type="match status" value="1"/>
</dbReference>
<evidence type="ECO:0000259" key="3">
    <source>
        <dbReference type="PROSITE" id="PS50930"/>
    </source>
</evidence>
<dbReference type="PANTHER" id="PTHR37299:SF1">
    <property type="entry name" value="STAGE 0 SPORULATION PROTEIN A HOMOLOG"/>
    <property type="match status" value="1"/>
</dbReference>
<protein>
    <submittedName>
        <fullName evidence="4">Two component transcriptional regulator, LytTR family</fullName>
    </submittedName>
</protein>
<dbReference type="GO" id="GO:0000156">
    <property type="term" value="F:phosphorelay response regulator activity"/>
    <property type="evidence" value="ECO:0007669"/>
    <property type="project" value="InterPro"/>
</dbReference>
<dbReference type="PROSITE" id="PS50110">
    <property type="entry name" value="RESPONSE_REGULATORY"/>
    <property type="match status" value="1"/>
</dbReference>
<evidence type="ECO:0000313" key="4">
    <source>
        <dbReference type="EMBL" id="SHG30366.1"/>
    </source>
</evidence>
<organism evidence="4 5">
    <name type="scientific">Flavobacterium johnsoniae</name>
    <name type="common">Cytophaga johnsonae</name>
    <dbReference type="NCBI Taxonomy" id="986"/>
    <lineage>
        <taxon>Bacteria</taxon>
        <taxon>Pseudomonadati</taxon>
        <taxon>Bacteroidota</taxon>
        <taxon>Flavobacteriia</taxon>
        <taxon>Flavobacteriales</taxon>
        <taxon>Flavobacteriaceae</taxon>
        <taxon>Flavobacterium</taxon>
    </lineage>
</organism>
<accession>A0A1M5IQ66</accession>
<dbReference type="SMART" id="SM00448">
    <property type="entry name" value="REC"/>
    <property type="match status" value="1"/>
</dbReference>
<dbReference type="InterPro" id="IPR011006">
    <property type="entry name" value="CheY-like_superfamily"/>
</dbReference>
<feature type="domain" description="HTH LytTR-type" evidence="3">
    <location>
        <begin position="145"/>
        <end position="254"/>
    </location>
</feature>
<name>A0A1M5IQ66_FLAJO</name>
<feature type="domain" description="Response regulatory" evidence="2">
    <location>
        <begin position="2"/>
        <end position="115"/>
    </location>
</feature>
<dbReference type="InterPro" id="IPR007492">
    <property type="entry name" value="LytTR_DNA-bd_dom"/>
</dbReference>
<dbReference type="PROSITE" id="PS50930">
    <property type="entry name" value="HTH_LYTTR"/>
    <property type="match status" value="1"/>
</dbReference>
<dbReference type="SUPFAM" id="SSF52172">
    <property type="entry name" value="CheY-like"/>
    <property type="match status" value="1"/>
</dbReference>
<keyword evidence="1" id="KW-0597">Phosphoprotein</keyword>
<gene>
    <name evidence="4" type="ORF">SAMN05444388_102203</name>
</gene>
<feature type="modified residue" description="4-aspartylphosphate" evidence="1">
    <location>
        <position position="55"/>
    </location>
</feature>
<dbReference type="AlphaFoldDB" id="A0A1M5IQ66"/>